<proteinExistence type="inferred from homology"/>
<evidence type="ECO:0000256" key="9">
    <source>
        <dbReference type="ARBA" id="ARBA00033064"/>
    </source>
</evidence>
<dbReference type="InterPro" id="IPR022417">
    <property type="entry name" value="Porphobilin_deaminase_N"/>
</dbReference>
<evidence type="ECO:0000256" key="1">
    <source>
        <dbReference type="ARBA" id="ARBA00001916"/>
    </source>
</evidence>
<protein>
    <recommendedName>
        <fullName evidence="4">hydroxymethylbilane synthase</fullName>
        <ecNumber evidence="4">2.5.1.61</ecNumber>
    </recommendedName>
    <alternativeName>
        <fullName evidence="9">Hydroxymethylbilane synthase</fullName>
    </alternativeName>
    <alternativeName>
        <fullName evidence="8">Pre-uroporphyrinogen synthase</fullName>
    </alternativeName>
</protein>
<dbReference type="RefSeq" id="XP_056063851.1">
    <property type="nucleotide sequence ID" value="XM_056207876.1"/>
</dbReference>
<feature type="domain" description="Porphobilinogen deaminase C-terminal" evidence="12">
    <location>
        <begin position="361"/>
        <end position="388"/>
    </location>
</feature>
<keyword evidence="6" id="KW-0350">Heme biosynthesis</keyword>
<dbReference type="InterPro" id="IPR000860">
    <property type="entry name" value="HemC"/>
</dbReference>
<accession>A0A2N1J9A6</accession>
<dbReference type="FunFam" id="3.40.190.10:FF:000005">
    <property type="entry name" value="Porphobilinogen deaminase"/>
    <property type="match status" value="1"/>
</dbReference>
<dbReference type="AlphaFoldDB" id="A0A2N1J9A6"/>
<feature type="domain" description="Porphobilinogen deaminase N-terminal" evidence="11">
    <location>
        <begin position="91"/>
        <end position="335"/>
    </location>
</feature>
<dbReference type="GO" id="GO:0004418">
    <property type="term" value="F:hydroxymethylbilane synthase activity"/>
    <property type="evidence" value="ECO:0007669"/>
    <property type="project" value="UniProtKB-EC"/>
</dbReference>
<evidence type="ECO:0000259" key="12">
    <source>
        <dbReference type="Pfam" id="PF03900"/>
    </source>
</evidence>
<evidence type="ECO:0000256" key="8">
    <source>
        <dbReference type="ARBA" id="ARBA00030685"/>
    </source>
</evidence>
<comment type="similarity">
    <text evidence="3">Belongs to the HMBS family.</text>
</comment>
<dbReference type="InterPro" id="IPR022419">
    <property type="entry name" value="Porphobilin_deaminase_cofac_BS"/>
</dbReference>
<evidence type="ECO:0000313" key="14">
    <source>
        <dbReference type="Proteomes" id="UP000232875"/>
    </source>
</evidence>
<dbReference type="NCBIfam" id="TIGR00212">
    <property type="entry name" value="hemC"/>
    <property type="match status" value="1"/>
</dbReference>
<dbReference type="PRINTS" id="PR00151">
    <property type="entry name" value="PORPHBDMNASE"/>
</dbReference>
<dbReference type="EC" id="2.5.1.61" evidence="4"/>
<dbReference type="InterPro" id="IPR022418">
    <property type="entry name" value="Porphobilinogen_deaminase_C"/>
</dbReference>
<evidence type="ECO:0000256" key="5">
    <source>
        <dbReference type="ARBA" id="ARBA00022679"/>
    </source>
</evidence>
<dbReference type="GO" id="GO:0005737">
    <property type="term" value="C:cytoplasm"/>
    <property type="evidence" value="ECO:0007669"/>
    <property type="project" value="TreeGrafter"/>
</dbReference>
<feature type="compositionally biased region" description="Basic and acidic residues" evidence="10">
    <location>
        <begin position="516"/>
        <end position="534"/>
    </location>
</feature>
<dbReference type="SUPFAM" id="SSF53850">
    <property type="entry name" value="Periplasmic binding protein-like II"/>
    <property type="match status" value="1"/>
</dbReference>
<dbReference type="Gene3D" id="3.40.190.10">
    <property type="entry name" value="Periplasmic binding protein-like II"/>
    <property type="match status" value="2"/>
</dbReference>
<dbReference type="Proteomes" id="UP000232875">
    <property type="component" value="Unassembled WGS sequence"/>
</dbReference>
<gene>
    <name evidence="13" type="primary">HEM3</name>
    <name evidence="13" type="ORF">MVES_002901</name>
</gene>
<comment type="pathway">
    <text evidence="2">Porphyrin-containing compound metabolism; protoporphyrin-IX biosynthesis; coproporphyrinogen-III from 5-aminolevulinate: step 2/4.</text>
</comment>
<evidence type="ECO:0000256" key="10">
    <source>
        <dbReference type="SAM" id="MobiDB-lite"/>
    </source>
</evidence>
<evidence type="ECO:0000313" key="13">
    <source>
        <dbReference type="EMBL" id="PKI83141.1"/>
    </source>
</evidence>
<dbReference type="GO" id="GO:0006782">
    <property type="term" value="P:protoporphyrinogen IX biosynthetic process"/>
    <property type="evidence" value="ECO:0007669"/>
    <property type="project" value="UniProtKB-UniPathway"/>
</dbReference>
<name>A0A2N1J9A6_9BASI</name>
<evidence type="ECO:0000256" key="4">
    <source>
        <dbReference type="ARBA" id="ARBA00012655"/>
    </source>
</evidence>
<dbReference type="PANTHER" id="PTHR11557">
    <property type="entry name" value="PORPHOBILINOGEN DEAMINASE"/>
    <property type="match status" value="1"/>
</dbReference>
<evidence type="ECO:0000256" key="2">
    <source>
        <dbReference type="ARBA" id="ARBA00004735"/>
    </source>
</evidence>
<keyword evidence="14" id="KW-1185">Reference proteome</keyword>
<evidence type="ECO:0000259" key="11">
    <source>
        <dbReference type="Pfam" id="PF01379"/>
    </source>
</evidence>
<dbReference type="UniPathway" id="UPA00251">
    <property type="reaction ID" value="UER00319"/>
</dbReference>
<dbReference type="SUPFAM" id="SSF54782">
    <property type="entry name" value="Porphobilinogen deaminase (hydroxymethylbilane synthase), C-terminal domain"/>
    <property type="match status" value="1"/>
</dbReference>
<dbReference type="PROSITE" id="PS00533">
    <property type="entry name" value="PORPHOBILINOGEN_DEAM"/>
    <property type="match status" value="1"/>
</dbReference>
<feature type="region of interest" description="Disordered" evidence="10">
    <location>
        <begin position="500"/>
        <end position="534"/>
    </location>
</feature>
<reference evidence="13 14" key="1">
    <citation type="submission" date="2017-10" db="EMBL/GenBank/DDBJ databases">
        <title>A novel species of cold-tolerant Malassezia isolated from bats.</title>
        <authorList>
            <person name="Lorch J.M."/>
            <person name="Palmer J.M."/>
            <person name="Vanderwolf K.J."/>
            <person name="Schmidt K.Z."/>
            <person name="Verant M.L."/>
            <person name="Weller T.J."/>
            <person name="Blehert D.S."/>
        </authorList>
    </citation>
    <scope>NUCLEOTIDE SEQUENCE [LARGE SCALE GENOMIC DNA]</scope>
    <source>
        <strain evidence="13 14">NWHC:44797-103</strain>
    </source>
</reference>
<dbReference type="Gene3D" id="3.30.160.40">
    <property type="entry name" value="Porphobilinogen deaminase, C-terminal domain"/>
    <property type="match status" value="1"/>
</dbReference>
<sequence length="534" mass="57339">MEQSAPAERAPCPVPHAHDQPLPPGHPSVPDAVPSSLQPPPAPQCIFFRQPDDGPTDGADSPAVSQTLGPAQALGDANSVDSDVDVDHLVVLSSRSSALAVCQAEQVHKVLDAHYGKNAPAFMDNVPAHLKTHIAAVRTFLQNVMGVPDEQLRPFVFQARTMATTGDVNLRSPLYVIGGEGCAIWTKELEVVLENHGVDVIIHSLKDVPTTLPKGMELAAILEREDPRDALVVKSSLPYTSLDEMPSGSVIGTSSVRRVALLRRAFPHLLFSDVRGNIYTRLAKLDAPDGPYTALVLAAAGLKRMDLSSRITAYLTAPVMLHAVGQGALGVEVRTPTGTGTRDAHIKALIASVGDWRTTWRCAAERALLHRIEGGCSVPLGVTTTFADHREVEGLCKEPAATSCALPLQDPASAPSAALARCPPETGCELTLRAVIVSLDGKRSCEYVDTKRCHSVHDAEQLGIQVADDLEQRQGARLILDEVEKHRQLAQVADEKRRAADKAARKQACNGAMPPEIDRRFVPRDDGEAKAWEV</sequence>
<dbReference type="InterPro" id="IPR036803">
    <property type="entry name" value="Porphobilinogen_deaminase_C_sf"/>
</dbReference>
<dbReference type="Pfam" id="PF01379">
    <property type="entry name" value="Porphobil_deam"/>
    <property type="match status" value="1"/>
</dbReference>
<keyword evidence="7" id="KW-0627">Porphyrin biosynthesis</keyword>
<dbReference type="STRING" id="2020962.A0A2N1J9A6"/>
<comment type="cofactor">
    <cofactor evidence="1">
        <name>dipyrromethane</name>
        <dbReference type="ChEBI" id="CHEBI:60342"/>
    </cofactor>
</comment>
<evidence type="ECO:0000256" key="6">
    <source>
        <dbReference type="ARBA" id="ARBA00023133"/>
    </source>
</evidence>
<evidence type="ECO:0000256" key="7">
    <source>
        <dbReference type="ARBA" id="ARBA00023244"/>
    </source>
</evidence>
<dbReference type="OrthoDB" id="564646at2759"/>
<dbReference type="GeneID" id="80902566"/>
<dbReference type="PANTHER" id="PTHR11557:SF0">
    <property type="entry name" value="PORPHOBILINOGEN DEAMINASE"/>
    <property type="match status" value="1"/>
</dbReference>
<dbReference type="Pfam" id="PF03900">
    <property type="entry name" value="Porphobil_deamC"/>
    <property type="match status" value="1"/>
</dbReference>
<feature type="region of interest" description="Disordered" evidence="10">
    <location>
        <begin position="1"/>
        <end position="76"/>
    </location>
</feature>
<keyword evidence="5" id="KW-0808">Transferase</keyword>
<evidence type="ECO:0000256" key="3">
    <source>
        <dbReference type="ARBA" id="ARBA00005638"/>
    </source>
</evidence>
<organism evidence="13 14">
    <name type="scientific">Malassezia vespertilionis</name>
    <dbReference type="NCBI Taxonomy" id="2020962"/>
    <lineage>
        <taxon>Eukaryota</taxon>
        <taxon>Fungi</taxon>
        <taxon>Dikarya</taxon>
        <taxon>Basidiomycota</taxon>
        <taxon>Ustilaginomycotina</taxon>
        <taxon>Malasseziomycetes</taxon>
        <taxon>Malasseziales</taxon>
        <taxon>Malasseziaceae</taxon>
        <taxon>Malassezia</taxon>
    </lineage>
</organism>
<dbReference type="EMBL" id="KZ454992">
    <property type="protein sequence ID" value="PKI83141.1"/>
    <property type="molecule type" value="Genomic_DNA"/>
</dbReference>